<evidence type="ECO:0000313" key="3">
    <source>
        <dbReference type="Proteomes" id="UP000751190"/>
    </source>
</evidence>
<proteinExistence type="predicted"/>
<protein>
    <submittedName>
        <fullName evidence="2">Uncharacterized protein</fullName>
    </submittedName>
</protein>
<dbReference type="OrthoDB" id="10690745at2759"/>
<evidence type="ECO:0000313" key="2">
    <source>
        <dbReference type="EMBL" id="KAG8460126.1"/>
    </source>
</evidence>
<name>A0A8J5X7H7_DIALT</name>
<accession>A0A8J5X7H7</accession>
<dbReference type="AlphaFoldDB" id="A0A8J5X7H7"/>
<dbReference type="EMBL" id="JAGTXO010000035">
    <property type="protein sequence ID" value="KAG8460126.1"/>
    <property type="molecule type" value="Genomic_DNA"/>
</dbReference>
<reference evidence="2" key="1">
    <citation type="submission" date="2021-05" db="EMBL/GenBank/DDBJ databases">
        <title>The genome of the haptophyte Pavlova lutheri (Diacronema luteri, Pavlovales) - a model for lipid biosynthesis in eukaryotic algae.</title>
        <authorList>
            <person name="Hulatt C.J."/>
            <person name="Posewitz M.C."/>
        </authorList>
    </citation>
    <scope>NUCLEOTIDE SEQUENCE</scope>
    <source>
        <strain evidence="2">NIVA-4/92</strain>
    </source>
</reference>
<dbReference type="Proteomes" id="UP000751190">
    <property type="component" value="Unassembled WGS sequence"/>
</dbReference>
<evidence type="ECO:0000256" key="1">
    <source>
        <dbReference type="SAM" id="MobiDB-lite"/>
    </source>
</evidence>
<gene>
    <name evidence="2" type="ORF">KFE25_014271</name>
</gene>
<comment type="caution">
    <text evidence="2">The sequence shown here is derived from an EMBL/GenBank/DDBJ whole genome shotgun (WGS) entry which is preliminary data.</text>
</comment>
<organism evidence="2 3">
    <name type="scientific">Diacronema lutheri</name>
    <name type="common">Unicellular marine alga</name>
    <name type="synonym">Monochrysis lutheri</name>
    <dbReference type="NCBI Taxonomy" id="2081491"/>
    <lineage>
        <taxon>Eukaryota</taxon>
        <taxon>Haptista</taxon>
        <taxon>Haptophyta</taxon>
        <taxon>Pavlovophyceae</taxon>
        <taxon>Pavlovales</taxon>
        <taxon>Pavlovaceae</taxon>
        <taxon>Diacronema</taxon>
    </lineage>
</organism>
<feature type="compositionally biased region" description="Pro residues" evidence="1">
    <location>
        <begin position="382"/>
        <end position="392"/>
    </location>
</feature>
<sequence>MRGPHGAAAAQPSAAQWHAPRDIVVDVTTSFHLDRLGKVTDRWRSKAAASAVPPGSAAGFDAASAARAEHADGGGMARSALDQLGVESVDRAYARLGGAAPVYARPMPAGAPGGGGGRSGALKNGGAMSLSAMKRASGEVDSPPHAASHHVAQPPSLFDGLRLAAPPPPLGGAACPRAPGWACAAACGERICLSAACVRGLGENHAAEAAGGARPVETGTPALFAATAGCGAGMDAQHADLFAGLEPVPTPPARARTDSAVAHVLAAFRPAHAQRPALEPQLGAGPPIYAAGSAAGLAMHGRVVGHVACAPPVPAEPMHGAQPSLGLGMDATNATSADPPPLFAGLQLLPDAQPPPATPVHSAEFAFAAPLFAGLHLLPGTPSDPLPDPLPDPLRQLPGAAVPPSDEGAGGATATPLTVHQRPGAPPPARASVSCSAAPAIAGAVDKAAHATAAPAGAALVEGEVGELSMFAGLTVPAGKTAADGVRARHGEPVSAARATARGRAARAGSAAARLRTQPTPGADGLCLADASGDGFLSADLCASSGDDDDNDAAAAAGADAAACAAACSRADGGVHVPLAPRALAPCLGACEGACARAAGGGHGLGLAWMADASECEALANQYSGGAAASAGIGGGGIVEVVRGDLGAPRAGEAECGGSAGARARRGGGEGSVAAAAAAARGRSYLDRQRLLEQLEKEADELGASARALADERRARAAELARERERTAGAEAAVVACAARKRAAVSERRFKEAGTEAAAEKAAAVAAAGARVRLERAAGAYTVADGAAREVEAKHAAVLERIGAFMLGA</sequence>
<feature type="region of interest" description="Disordered" evidence="1">
    <location>
        <begin position="380"/>
        <end position="431"/>
    </location>
</feature>
<keyword evidence="3" id="KW-1185">Reference proteome</keyword>